<dbReference type="EMBL" id="BPLR01004520">
    <property type="protein sequence ID" value="GIX95452.1"/>
    <property type="molecule type" value="Genomic_DNA"/>
</dbReference>
<proteinExistence type="predicted"/>
<dbReference type="AlphaFoldDB" id="A0AAV4PDS8"/>
<evidence type="ECO:0000313" key="4">
    <source>
        <dbReference type="Proteomes" id="UP001054945"/>
    </source>
</evidence>
<evidence type="ECO:0000256" key="2">
    <source>
        <dbReference type="SAM" id="Phobius"/>
    </source>
</evidence>
<evidence type="ECO:0000313" key="3">
    <source>
        <dbReference type="EMBL" id="GIX95452.1"/>
    </source>
</evidence>
<accession>A0AAV4PDS8</accession>
<organism evidence="3 4">
    <name type="scientific">Caerostris extrusa</name>
    <name type="common">Bark spider</name>
    <name type="synonym">Caerostris bankana</name>
    <dbReference type="NCBI Taxonomy" id="172846"/>
    <lineage>
        <taxon>Eukaryota</taxon>
        <taxon>Metazoa</taxon>
        <taxon>Ecdysozoa</taxon>
        <taxon>Arthropoda</taxon>
        <taxon>Chelicerata</taxon>
        <taxon>Arachnida</taxon>
        <taxon>Araneae</taxon>
        <taxon>Araneomorphae</taxon>
        <taxon>Entelegynae</taxon>
        <taxon>Araneoidea</taxon>
        <taxon>Araneidae</taxon>
        <taxon>Caerostris</taxon>
    </lineage>
</organism>
<sequence>MMQLVLLAEETTRHLFEVPLFWKIGFWVIFQIRFVYWNINNTPQRKQRLPEKSTESDPEFQTSSISSTFKIRNGERHLAESEKSIPVCFQQKQNKRMFEADDKIPSSQPRTGGGGMTCVMSVDCTQLCSA</sequence>
<keyword evidence="2" id="KW-0812">Transmembrane</keyword>
<feature type="region of interest" description="Disordered" evidence="1">
    <location>
        <begin position="46"/>
        <end position="67"/>
    </location>
</feature>
<comment type="caution">
    <text evidence="3">The sequence shown here is derived from an EMBL/GenBank/DDBJ whole genome shotgun (WGS) entry which is preliminary data.</text>
</comment>
<evidence type="ECO:0000256" key="1">
    <source>
        <dbReference type="SAM" id="MobiDB-lite"/>
    </source>
</evidence>
<keyword evidence="2" id="KW-1133">Transmembrane helix</keyword>
<dbReference type="Proteomes" id="UP001054945">
    <property type="component" value="Unassembled WGS sequence"/>
</dbReference>
<keyword evidence="2" id="KW-0472">Membrane</keyword>
<protein>
    <submittedName>
        <fullName evidence="3">Uncharacterized protein</fullName>
    </submittedName>
</protein>
<name>A0AAV4PDS8_CAEEX</name>
<feature type="transmembrane region" description="Helical" evidence="2">
    <location>
        <begin position="20"/>
        <end position="39"/>
    </location>
</feature>
<reference evidence="3 4" key="1">
    <citation type="submission" date="2021-06" db="EMBL/GenBank/DDBJ databases">
        <title>Caerostris extrusa draft genome.</title>
        <authorList>
            <person name="Kono N."/>
            <person name="Arakawa K."/>
        </authorList>
    </citation>
    <scope>NUCLEOTIDE SEQUENCE [LARGE SCALE GENOMIC DNA]</scope>
</reference>
<gene>
    <name evidence="3" type="ORF">CEXT_559911</name>
</gene>
<keyword evidence="4" id="KW-1185">Reference proteome</keyword>